<dbReference type="Proteomes" id="UP000724874">
    <property type="component" value="Unassembled WGS sequence"/>
</dbReference>
<sequence length="145" mass="15620">MSVCDVNTWAQALVADPYTTGIVSSRLRDLLSGKAVGNPDGIAKGGSATKALEHFVQQTDWAFKPEAFDAVWQEQFLIDEAQDAIPAEDGDDENEGLTDGYDKSWITTAIGDARLYALGHGYSSFAWNAFLDGLGLGRAVRSKFG</sequence>
<evidence type="ECO:0000313" key="1">
    <source>
        <dbReference type="EMBL" id="KAF8909357.1"/>
    </source>
</evidence>
<proteinExistence type="predicted"/>
<evidence type="ECO:0000313" key="2">
    <source>
        <dbReference type="Proteomes" id="UP000724874"/>
    </source>
</evidence>
<protein>
    <submittedName>
        <fullName evidence="1">Uncharacterized protein</fullName>
    </submittedName>
</protein>
<dbReference type="AlphaFoldDB" id="A0A9P5TSQ8"/>
<gene>
    <name evidence="1" type="ORF">CPB84DRAFT_1834375</name>
</gene>
<comment type="caution">
    <text evidence="1">The sequence shown here is derived from an EMBL/GenBank/DDBJ whole genome shotgun (WGS) entry which is preliminary data.</text>
</comment>
<accession>A0A9P5TSQ8</accession>
<reference evidence="1" key="1">
    <citation type="submission" date="2020-11" db="EMBL/GenBank/DDBJ databases">
        <authorList>
            <consortium name="DOE Joint Genome Institute"/>
            <person name="Ahrendt S."/>
            <person name="Riley R."/>
            <person name="Andreopoulos W."/>
            <person name="LaButti K."/>
            <person name="Pangilinan J."/>
            <person name="Ruiz-duenas F.J."/>
            <person name="Barrasa J.M."/>
            <person name="Sanchez-Garcia M."/>
            <person name="Camarero S."/>
            <person name="Miyauchi S."/>
            <person name="Serrano A."/>
            <person name="Linde D."/>
            <person name="Babiker R."/>
            <person name="Drula E."/>
            <person name="Ayuso-Fernandez I."/>
            <person name="Pacheco R."/>
            <person name="Padilla G."/>
            <person name="Ferreira P."/>
            <person name="Barriuso J."/>
            <person name="Kellner H."/>
            <person name="Castanera R."/>
            <person name="Alfaro M."/>
            <person name="Ramirez L."/>
            <person name="Pisabarro A.G."/>
            <person name="Kuo A."/>
            <person name="Tritt A."/>
            <person name="Lipzen A."/>
            <person name="He G."/>
            <person name="Yan M."/>
            <person name="Ng V."/>
            <person name="Cullen D."/>
            <person name="Martin F."/>
            <person name="Rosso M.-N."/>
            <person name="Henrissat B."/>
            <person name="Hibbett D."/>
            <person name="Martinez A.T."/>
            <person name="Grigoriev I.V."/>
        </authorList>
    </citation>
    <scope>NUCLEOTIDE SEQUENCE</scope>
    <source>
        <strain evidence="1">AH 44721</strain>
    </source>
</reference>
<keyword evidence="2" id="KW-1185">Reference proteome</keyword>
<dbReference type="EMBL" id="JADNYJ010000009">
    <property type="protein sequence ID" value="KAF8909357.1"/>
    <property type="molecule type" value="Genomic_DNA"/>
</dbReference>
<dbReference type="OrthoDB" id="2967766at2759"/>
<organism evidence="1 2">
    <name type="scientific">Gymnopilus junonius</name>
    <name type="common">Spectacular rustgill mushroom</name>
    <name type="synonym">Gymnopilus spectabilis subsp. junonius</name>
    <dbReference type="NCBI Taxonomy" id="109634"/>
    <lineage>
        <taxon>Eukaryota</taxon>
        <taxon>Fungi</taxon>
        <taxon>Dikarya</taxon>
        <taxon>Basidiomycota</taxon>
        <taxon>Agaricomycotina</taxon>
        <taxon>Agaricomycetes</taxon>
        <taxon>Agaricomycetidae</taxon>
        <taxon>Agaricales</taxon>
        <taxon>Agaricineae</taxon>
        <taxon>Hymenogastraceae</taxon>
        <taxon>Gymnopilus</taxon>
    </lineage>
</organism>
<name>A0A9P5TSQ8_GYMJU</name>